<evidence type="ECO:0000313" key="7">
    <source>
        <dbReference type="EMBL" id="MDR6939490.1"/>
    </source>
</evidence>
<evidence type="ECO:0000259" key="6">
    <source>
        <dbReference type="Pfam" id="PF08386"/>
    </source>
</evidence>
<dbReference type="PANTHER" id="PTHR43248:SF29">
    <property type="entry name" value="TRIPEPTIDYL AMINOPEPTIDASE"/>
    <property type="match status" value="1"/>
</dbReference>
<evidence type="ECO:0000256" key="4">
    <source>
        <dbReference type="SAM" id="SignalP"/>
    </source>
</evidence>
<dbReference type="SUPFAM" id="SSF53474">
    <property type="entry name" value="alpha/beta-Hydrolases"/>
    <property type="match status" value="1"/>
</dbReference>
<proteinExistence type="inferred from homology"/>
<protein>
    <submittedName>
        <fullName evidence="7">Pimeloyl-ACP methyl ester carboxylesterase</fullName>
    </submittedName>
</protein>
<reference evidence="7 8" key="1">
    <citation type="submission" date="2023-07" db="EMBL/GenBank/DDBJ databases">
        <title>Sequencing the genomes of 1000 actinobacteria strains.</title>
        <authorList>
            <person name="Klenk H.-P."/>
        </authorList>
    </citation>
    <scope>NUCLEOTIDE SEQUENCE [LARGE SCALE GENOMIC DNA]</scope>
    <source>
        <strain evidence="7 8">DSM 15539</strain>
    </source>
</reference>
<evidence type="ECO:0000256" key="3">
    <source>
        <dbReference type="ARBA" id="ARBA00022801"/>
    </source>
</evidence>
<dbReference type="RefSeq" id="WP_309956193.1">
    <property type="nucleotide sequence ID" value="NZ_JAVDUJ010000001.1"/>
</dbReference>
<dbReference type="InterPro" id="IPR051601">
    <property type="entry name" value="Serine_prot/Carboxylest_S33"/>
</dbReference>
<dbReference type="InterPro" id="IPR029058">
    <property type="entry name" value="AB_hydrolase_fold"/>
</dbReference>
<accession>A0ABU1T276</accession>
<keyword evidence="8" id="KW-1185">Reference proteome</keyword>
<gene>
    <name evidence="7" type="ORF">J2S36_001033</name>
</gene>
<dbReference type="EMBL" id="JAVDUJ010000001">
    <property type="protein sequence ID" value="MDR6939490.1"/>
    <property type="molecule type" value="Genomic_DNA"/>
</dbReference>
<evidence type="ECO:0000313" key="8">
    <source>
        <dbReference type="Proteomes" id="UP001266099"/>
    </source>
</evidence>
<sequence>MQNSPNQEKYLHRTSKRALTGVIVSALTLSLMTACATPNKGAEQQNMQSEISVAAPRAIEAKMPAIPDTLSEFYTQKVAWEDCKKFQCSKIKVPLDYANPQQESVEIALKKRSADQEAIGTLLVNPGGPGASGLEMMDAANFYFPAAIRNHFDIIGFDPRGVGDSTPIQCVSDAELATLLEASYPDTPEGEAKSHEDTIKLANGCKQESGKLLPFVGTASAARDMDIIRHLSGDPRLYYLGYSYGTSLGGMYAELFPENVGRMVLDGAVSSEASNFEQSLAQMKGFEKSLDAYLKSCLENHDGNCPFTGSVEDARKQISYILKQTLTQPVPAAESERVLTQSALIYGIIAALYDDATWPALSKAFHFLINEQNPELFLLLFDSYTGRAGDEFKNNSMEANWAINCADYGFSGDQATWKKMSSQMAQESPIFGATAQYDEALCAAWAYQPKEKIKPFTAKGSAPIVVVGTTGDPATPYAWAQEFAQTLDNGYLVTWEGEGHTAYGHSTSCVDDAINSYLLTGAVPKENLTCPAK</sequence>
<dbReference type="Gene3D" id="3.40.50.1820">
    <property type="entry name" value="alpha/beta hydrolase"/>
    <property type="match status" value="1"/>
</dbReference>
<feature type="signal peptide" evidence="4">
    <location>
        <begin position="1"/>
        <end position="36"/>
    </location>
</feature>
<evidence type="ECO:0000256" key="1">
    <source>
        <dbReference type="ARBA" id="ARBA00010088"/>
    </source>
</evidence>
<organism evidence="7 8">
    <name type="scientific">Arcanobacterium hippocoleae</name>
    <dbReference type="NCBI Taxonomy" id="149017"/>
    <lineage>
        <taxon>Bacteria</taxon>
        <taxon>Bacillati</taxon>
        <taxon>Actinomycetota</taxon>
        <taxon>Actinomycetes</taxon>
        <taxon>Actinomycetales</taxon>
        <taxon>Actinomycetaceae</taxon>
        <taxon>Arcanobacterium</taxon>
    </lineage>
</organism>
<feature type="domain" description="Peptidase S33 tripeptidyl aminopeptidase-like C-terminal" evidence="6">
    <location>
        <begin position="428"/>
        <end position="530"/>
    </location>
</feature>
<dbReference type="PANTHER" id="PTHR43248">
    <property type="entry name" value="2-SUCCINYL-6-HYDROXY-2,4-CYCLOHEXADIENE-1-CARBOXYLATE SYNTHASE"/>
    <property type="match status" value="1"/>
</dbReference>
<comment type="caution">
    <text evidence="7">The sequence shown here is derived from an EMBL/GenBank/DDBJ whole genome shotgun (WGS) entry which is preliminary data.</text>
</comment>
<dbReference type="Pfam" id="PF08386">
    <property type="entry name" value="Abhydrolase_4"/>
    <property type="match status" value="1"/>
</dbReference>
<dbReference type="Proteomes" id="UP001266099">
    <property type="component" value="Unassembled WGS sequence"/>
</dbReference>
<dbReference type="InterPro" id="IPR000073">
    <property type="entry name" value="AB_hydrolase_1"/>
</dbReference>
<name>A0ABU1T276_9ACTO</name>
<dbReference type="InterPro" id="IPR013595">
    <property type="entry name" value="Pept_S33_TAP-like_C"/>
</dbReference>
<keyword evidence="2 4" id="KW-0732">Signal</keyword>
<keyword evidence="3" id="KW-0378">Hydrolase</keyword>
<evidence type="ECO:0000259" key="5">
    <source>
        <dbReference type="Pfam" id="PF00561"/>
    </source>
</evidence>
<feature type="chain" id="PRO_5045803447" evidence="4">
    <location>
        <begin position="37"/>
        <end position="533"/>
    </location>
</feature>
<comment type="similarity">
    <text evidence="1">Belongs to the peptidase S33 family.</text>
</comment>
<evidence type="ECO:0000256" key="2">
    <source>
        <dbReference type="ARBA" id="ARBA00022729"/>
    </source>
</evidence>
<dbReference type="Pfam" id="PF00561">
    <property type="entry name" value="Abhydrolase_1"/>
    <property type="match status" value="1"/>
</dbReference>
<feature type="domain" description="AB hydrolase-1" evidence="5">
    <location>
        <begin position="121"/>
        <end position="303"/>
    </location>
</feature>